<evidence type="ECO:0000259" key="1">
    <source>
        <dbReference type="Pfam" id="PF20715"/>
    </source>
</evidence>
<gene>
    <name evidence="2" type="ORF">PGLA2088_LOCUS11881</name>
</gene>
<feature type="non-terminal residue" evidence="2">
    <location>
        <position position="1"/>
    </location>
</feature>
<feature type="non-terminal residue" evidence="2">
    <location>
        <position position="155"/>
    </location>
</feature>
<comment type="caution">
    <text evidence="2">The sequence shown here is derived from an EMBL/GenBank/DDBJ whole genome shotgun (WGS) entry which is preliminary data.</text>
</comment>
<dbReference type="Pfam" id="PF20715">
    <property type="entry name" value="DUF6827"/>
    <property type="match status" value="1"/>
</dbReference>
<dbReference type="EMBL" id="CAJNNW010013862">
    <property type="protein sequence ID" value="CAE8655894.1"/>
    <property type="molecule type" value="Genomic_DNA"/>
</dbReference>
<organism evidence="2 3">
    <name type="scientific">Polarella glacialis</name>
    <name type="common">Dinoflagellate</name>
    <dbReference type="NCBI Taxonomy" id="89957"/>
    <lineage>
        <taxon>Eukaryota</taxon>
        <taxon>Sar</taxon>
        <taxon>Alveolata</taxon>
        <taxon>Dinophyceae</taxon>
        <taxon>Suessiales</taxon>
        <taxon>Suessiaceae</taxon>
        <taxon>Polarella</taxon>
    </lineage>
</organism>
<sequence length="155" mass="16843">ANMQRFAPRALRLAPLALKSTARGPIRCFAGGPQDVLDKYAALNAGKGERPTTVSAASGSNQDILGRLQNFQDEVTSANWADYLLLVYNVPFWEAQYEALLASAGPYAKPGSPVAVKLEDMKEMMDVLYQCEDVRDHVNELCELATRASGFMGTG</sequence>
<evidence type="ECO:0000313" key="3">
    <source>
        <dbReference type="Proteomes" id="UP000626109"/>
    </source>
</evidence>
<proteinExistence type="predicted"/>
<protein>
    <recommendedName>
        <fullName evidence="1">DUF6827 domain-containing protein</fullName>
    </recommendedName>
</protein>
<dbReference type="InterPro" id="IPR049230">
    <property type="entry name" value="DUF6827"/>
</dbReference>
<accession>A0A813ISZ3</accession>
<dbReference type="Proteomes" id="UP000626109">
    <property type="component" value="Unassembled WGS sequence"/>
</dbReference>
<reference evidence="2" key="1">
    <citation type="submission" date="2021-02" db="EMBL/GenBank/DDBJ databases">
        <authorList>
            <person name="Dougan E. K."/>
            <person name="Rhodes N."/>
            <person name="Thang M."/>
            <person name="Chan C."/>
        </authorList>
    </citation>
    <scope>NUCLEOTIDE SEQUENCE</scope>
</reference>
<name>A0A813ISZ3_POLGL</name>
<dbReference type="AlphaFoldDB" id="A0A813ISZ3"/>
<evidence type="ECO:0000313" key="2">
    <source>
        <dbReference type="EMBL" id="CAE8655894.1"/>
    </source>
</evidence>
<feature type="domain" description="DUF6827" evidence="1">
    <location>
        <begin position="60"/>
        <end position="154"/>
    </location>
</feature>